<sequence length="205" mass="23094">MSLIDEDFLRRCIPQTLILSLAKTIPVSGIGKQIYNCEEFVRITMFLPGDKGVAEIEAEIHLVKNLAANILVWIDILSPNGVIIDFNTKTASITACENIKIPIQTHTKKPRTVSVIKLAQNSVFGPGKYAKLPIQSSKDLPEDLDLLFEPYAINHISVYAYIVDCTISEIQIHYPTFKSIEIQKIPDLELFQSLNLMDILWQILV</sequence>
<protein>
    <submittedName>
        <fullName evidence="1">Uncharacterized protein</fullName>
    </submittedName>
</protein>
<dbReference type="OrthoDB" id="5423428at2759"/>
<gene>
    <name evidence="1" type="ORF">OnM2_073030</name>
</gene>
<proteinExistence type="predicted"/>
<evidence type="ECO:0000313" key="1">
    <source>
        <dbReference type="EMBL" id="RKF57543.1"/>
    </source>
</evidence>
<comment type="caution">
    <text evidence="1">The sequence shown here is derived from an EMBL/GenBank/DDBJ whole genome shotgun (WGS) entry which is preliminary data.</text>
</comment>
<organism evidence="1 2">
    <name type="scientific">Erysiphe neolycopersici</name>
    <dbReference type="NCBI Taxonomy" id="212602"/>
    <lineage>
        <taxon>Eukaryota</taxon>
        <taxon>Fungi</taxon>
        <taxon>Dikarya</taxon>
        <taxon>Ascomycota</taxon>
        <taxon>Pezizomycotina</taxon>
        <taxon>Leotiomycetes</taxon>
        <taxon>Erysiphales</taxon>
        <taxon>Erysiphaceae</taxon>
        <taxon>Erysiphe</taxon>
    </lineage>
</organism>
<evidence type="ECO:0000313" key="2">
    <source>
        <dbReference type="Proteomes" id="UP000286134"/>
    </source>
</evidence>
<keyword evidence="2" id="KW-1185">Reference proteome</keyword>
<dbReference type="AlphaFoldDB" id="A0A420HJE4"/>
<name>A0A420HJE4_9PEZI</name>
<reference evidence="1 2" key="1">
    <citation type="journal article" date="2018" name="BMC Genomics">
        <title>Comparative genome analyses reveal sequence features reflecting distinct modes of host-adaptation between dicot and monocot powdery mildew.</title>
        <authorList>
            <person name="Wu Y."/>
            <person name="Ma X."/>
            <person name="Pan Z."/>
            <person name="Kale S.D."/>
            <person name="Song Y."/>
            <person name="King H."/>
            <person name="Zhang Q."/>
            <person name="Presley C."/>
            <person name="Deng X."/>
            <person name="Wei C.I."/>
            <person name="Xiao S."/>
        </authorList>
    </citation>
    <scope>NUCLEOTIDE SEQUENCE [LARGE SCALE GENOMIC DNA]</scope>
    <source>
        <strain evidence="1">UMSG2</strain>
    </source>
</reference>
<dbReference type="EMBL" id="MCFK01007345">
    <property type="protein sequence ID" value="RKF57543.1"/>
    <property type="molecule type" value="Genomic_DNA"/>
</dbReference>
<dbReference type="Proteomes" id="UP000286134">
    <property type="component" value="Unassembled WGS sequence"/>
</dbReference>
<accession>A0A420HJE4</accession>